<reference evidence="23 24" key="1">
    <citation type="submission" date="2016-02" db="EMBL/GenBank/DDBJ databases">
        <title>Comparison of Clostridium stercorarium subspecies using comparative genomics and transcriptomics.</title>
        <authorList>
            <person name="Schellenberg J."/>
            <person name="Thallinger G."/>
            <person name="Levin D.B."/>
            <person name="Zhang X."/>
            <person name="Alvare G."/>
            <person name="Fristensky B."/>
            <person name="Sparling R."/>
        </authorList>
    </citation>
    <scope>NUCLEOTIDE SEQUENCE [LARGE SCALE GENOMIC DNA]</scope>
    <source>
        <strain evidence="23 24">DSM 2910</strain>
    </source>
</reference>
<dbReference type="InterPro" id="IPR008242">
    <property type="entry name" value="Chor_mutase/pphenate_deHydtase"/>
</dbReference>
<dbReference type="InterPro" id="IPR036979">
    <property type="entry name" value="CM_dom_sf"/>
</dbReference>
<dbReference type="OrthoDB" id="9802281at2"/>
<keyword evidence="11" id="KW-0057">Aromatic amino acid biosynthesis</keyword>
<dbReference type="UniPathway" id="UPA00121">
    <property type="reaction ID" value="UER00345"/>
</dbReference>
<dbReference type="InterPro" id="IPR036263">
    <property type="entry name" value="Chorismate_II_sf"/>
</dbReference>
<dbReference type="GO" id="GO:0004106">
    <property type="term" value="F:chorismate mutase activity"/>
    <property type="evidence" value="ECO:0007669"/>
    <property type="project" value="UniProtKB-EC"/>
</dbReference>
<evidence type="ECO:0000256" key="14">
    <source>
        <dbReference type="ARBA" id="ARBA00023239"/>
    </source>
</evidence>
<comment type="pathway">
    <text evidence="4">Amino-acid biosynthesis; L-phenylalanine biosynthesis; phenylpyruvate from prephenate: step 1/1.</text>
</comment>
<evidence type="ECO:0000256" key="3">
    <source>
        <dbReference type="ARBA" id="ARBA00004496"/>
    </source>
</evidence>
<dbReference type="GO" id="GO:0046417">
    <property type="term" value="P:chorismate metabolic process"/>
    <property type="evidence" value="ECO:0007669"/>
    <property type="project" value="InterPro"/>
</dbReference>
<evidence type="ECO:0000256" key="19">
    <source>
        <dbReference type="PIRSR" id="PIRSR001500-2"/>
    </source>
</evidence>
<feature type="site" description="Essential for prephenate dehydratase activity" evidence="19">
    <location>
        <position position="279"/>
    </location>
</feature>
<dbReference type="Gene3D" id="3.30.70.260">
    <property type="match status" value="1"/>
</dbReference>
<dbReference type="PANTHER" id="PTHR21022:SF19">
    <property type="entry name" value="PREPHENATE DEHYDRATASE-RELATED"/>
    <property type="match status" value="1"/>
</dbReference>
<keyword evidence="10" id="KW-0028">Amino-acid biosynthesis</keyword>
<gene>
    <name evidence="23" type="ORF">CSTERTH_06145</name>
</gene>
<comment type="catalytic activity">
    <reaction evidence="18">
        <text>prephenate + H(+) = 3-phenylpyruvate + CO2 + H2O</text>
        <dbReference type="Rhea" id="RHEA:21648"/>
        <dbReference type="ChEBI" id="CHEBI:15377"/>
        <dbReference type="ChEBI" id="CHEBI:15378"/>
        <dbReference type="ChEBI" id="CHEBI:16526"/>
        <dbReference type="ChEBI" id="CHEBI:18005"/>
        <dbReference type="ChEBI" id="CHEBI:29934"/>
        <dbReference type="EC" id="4.2.1.51"/>
    </reaction>
</comment>
<dbReference type="PROSITE" id="PS51168">
    <property type="entry name" value="CHORISMATE_MUT_2"/>
    <property type="match status" value="1"/>
</dbReference>
<evidence type="ECO:0000256" key="17">
    <source>
        <dbReference type="ARBA" id="ARBA00031520"/>
    </source>
</evidence>
<evidence type="ECO:0000256" key="4">
    <source>
        <dbReference type="ARBA" id="ARBA00004741"/>
    </source>
</evidence>
<evidence type="ECO:0000256" key="10">
    <source>
        <dbReference type="ARBA" id="ARBA00022605"/>
    </source>
</evidence>
<dbReference type="Pfam" id="PF01817">
    <property type="entry name" value="CM_2"/>
    <property type="match status" value="1"/>
</dbReference>
<evidence type="ECO:0000256" key="1">
    <source>
        <dbReference type="ARBA" id="ARBA00000824"/>
    </source>
</evidence>
<keyword evidence="12" id="KW-0584">Phenylalanine biosynthesis</keyword>
<dbReference type="Pfam" id="PF00800">
    <property type="entry name" value="PDT"/>
    <property type="match status" value="1"/>
</dbReference>
<dbReference type="RefSeq" id="WP_015358971.1">
    <property type="nucleotide sequence ID" value="NZ_CP014672.1"/>
</dbReference>
<dbReference type="Gene3D" id="3.40.190.10">
    <property type="entry name" value="Periplasmic binding protein-like II"/>
    <property type="match status" value="2"/>
</dbReference>
<keyword evidence="13" id="KW-0413">Isomerase</keyword>
<evidence type="ECO:0000259" key="21">
    <source>
        <dbReference type="PROSITE" id="PS51171"/>
    </source>
</evidence>
<sequence length="381" mass="44012">MEYSIENLRERINSIDEKLVALFEERMETVAEIAEYKKRHGMSIIDPERENEVVKNAVSRLKNKELKDYVTFFIEDLMTVSKQYQIEKVRGHINLTDIKKSNRVIIPDTPVGFYGQAGSFSEEAAIKYFGSDCPRRGYVRFDEVITALLNGEICAGVLPVENSSTGTIAEVMDLIRDNDVYITGEHIEKIRHHLLVIPGTKLSEIKTVYSHHQGMEQCSQFLKQYPFEQIVYKSTADSAKLVKELGDKSKAAIGSERCAQIYGLEILVPDIHYNKNNYTRFIIIEREMSVNDRCNKISIIMDIKHRTGALFNVLRLFKQRNVNLLKIESRPIIGRPWEYMFFFDFEGNIEEDRIKNLIESLKCQCNNVRLLGNYIACETGR</sequence>
<keyword evidence="9" id="KW-0963">Cytoplasm</keyword>
<keyword evidence="14" id="KW-0456">Lyase</keyword>
<comment type="subcellular location">
    <subcellularLocation>
        <location evidence="3">Cytoplasm</location>
    </subcellularLocation>
</comment>
<dbReference type="PANTHER" id="PTHR21022">
    <property type="entry name" value="PREPHENATE DEHYDRATASE P PROTEIN"/>
    <property type="match status" value="1"/>
</dbReference>
<comment type="catalytic activity">
    <reaction evidence="1">
        <text>chorismate = prephenate</text>
        <dbReference type="Rhea" id="RHEA:13897"/>
        <dbReference type="ChEBI" id="CHEBI:29748"/>
        <dbReference type="ChEBI" id="CHEBI:29934"/>
        <dbReference type="EC" id="5.4.99.5"/>
    </reaction>
</comment>
<evidence type="ECO:0000256" key="6">
    <source>
        <dbReference type="ARBA" id="ARBA00013147"/>
    </source>
</evidence>
<keyword evidence="15" id="KW-0511">Multifunctional enzyme</keyword>
<dbReference type="Proteomes" id="UP000092971">
    <property type="component" value="Chromosome"/>
</dbReference>
<evidence type="ECO:0000256" key="5">
    <source>
        <dbReference type="ARBA" id="ARBA00004817"/>
    </source>
</evidence>
<dbReference type="PIRSF" id="PIRSF001500">
    <property type="entry name" value="Chor_mut_pdt_Ppr"/>
    <property type="match status" value="1"/>
</dbReference>
<dbReference type="EC" id="4.2.1.51" evidence="6"/>
<evidence type="ECO:0000256" key="7">
    <source>
        <dbReference type="ARBA" id="ARBA00014401"/>
    </source>
</evidence>
<dbReference type="CDD" id="cd13631">
    <property type="entry name" value="PBP2_Ct-PDT_like"/>
    <property type="match status" value="1"/>
</dbReference>
<evidence type="ECO:0000256" key="12">
    <source>
        <dbReference type="ARBA" id="ARBA00023222"/>
    </source>
</evidence>
<evidence type="ECO:0000256" key="11">
    <source>
        <dbReference type="ARBA" id="ARBA00023141"/>
    </source>
</evidence>
<comment type="pathway">
    <text evidence="5">Metabolic intermediate biosynthesis; prephenate biosynthesis; prephenate from chorismate: step 1/1.</text>
</comment>
<evidence type="ECO:0000259" key="22">
    <source>
        <dbReference type="PROSITE" id="PS51671"/>
    </source>
</evidence>
<feature type="domain" description="Chorismate mutase" evidence="20">
    <location>
        <begin position="1"/>
        <end position="89"/>
    </location>
</feature>
<dbReference type="InterPro" id="IPR001086">
    <property type="entry name" value="Preph_deHydtase"/>
</dbReference>
<evidence type="ECO:0000313" key="23">
    <source>
        <dbReference type="EMBL" id="ANW98643.1"/>
    </source>
</evidence>
<evidence type="ECO:0000256" key="8">
    <source>
        <dbReference type="ARBA" id="ARBA00021872"/>
    </source>
</evidence>
<evidence type="ECO:0000313" key="24">
    <source>
        <dbReference type="Proteomes" id="UP000092971"/>
    </source>
</evidence>
<evidence type="ECO:0000256" key="13">
    <source>
        <dbReference type="ARBA" id="ARBA00023235"/>
    </source>
</evidence>
<dbReference type="SUPFAM" id="SSF48600">
    <property type="entry name" value="Chorismate mutase II"/>
    <property type="match status" value="1"/>
</dbReference>
<dbReference type="AlphaFoldDB" id="A0A1B1YCZ8"/>
<evidence type="ECO:0000256" key="2">
    <source>
        <dbReference type="ARBA" id="ARBA00002364"/>
    </source>
</evidence>
<dbReference type="NCBIfam" id="TIGR01805">
    <property type="entry name" value="CM_mono_grmpos"/>
    <property type="match status" value="1"/>
</dbReference>
<dbReference type="PROSITE" id="PS51671">
    <property type="entry name" value="ACT"/>
    <property type="match status" value="1"/>
</dbReference>
<dbReference type="SUPFAM" id="SSF55021">
    <property type="entry name" value="ACT-like"/>
    <property type="match status" value="1"/>
</dbReference>
<organism evidence="23 24">
    <name type="scientific">Thermoclostridium stercorarium subsp. thermolacticum DSM 2910</name>
    <dbReference type="NCBI Taxonomy" id="1121336"/>
    <lineage>
        <taxon>Bacteria</taxon>
        <taxon>Bacillati</taxon>
        <taxon>Bacillota</taxon>
        <taxon>Clostridia</taxon>
        <taxon>Eubacteriales</taxon>
        <taxon>Oscillospiraceae</taxon>
        <taxon>Thermoclostridium</taxon>
    </lineage>
</organism>
<dbReference type="InterPro" id="IPR002912">
    <property type="entry name" value="ACT_dom"/>
</dbReference>
<dbReference type="Pfam" id="PF01842">
    <property type="entry name" value="ACT"/>
    <property type="match status" value="1"/>
</dbReference>
<comment type="function">
    <text evidence="2">Catalyzes the Claisen rearrangement of chorismate to prephenate and the decarboxylation/dehydration of prephenate to phenylpyruvate.</text>
</comment>
<name>A0A1B1YCZ8_THEST</name>
<dbReference type="Gene3D" id="1.20.59.10">
    <property type="entry name" value="Chorismate mutase"/>
    <property type="match status" value="1"/>
</dbReference>
<protein>
    <recommendedName>
        <fullName evidence="7">Bifunctional chorismate mutase/prephenate dehydratase</fullName>
        <ecNumber evidence="6">4.2.1.51</ecNumber>
    </recommendedName>
    <alternativeName>
        <fullName evidence="17">Chorismate mutase-prephenate dehydratase</fullName>
    </alternativeName>
    <alternativeName>
        <fullName evidence="8">Prephenate dehydratase</fullName>
    </alternativeName>
    <alternativeName>
        <fullName evidence="16">p-protein</fullName>
    </alternativeName>
</protein>
<dbReference type="InterPro" id="IPR045865">
    <property type="entry name" value="ACT-like_dom_sf"/>
</dbReference>
<evidence type="ECO:0000259" key="20">
    <source>
        <dbReference type="PROSITE" id="PS51168"/>
    </source>
</evidence>
<dbReference type="SMART" id="SM00830">
    <property type="entry name" value="CM_2"/>
    <property type="match status" value="1"/>
</dbReference>
<feature type="domain" description="ACT" evidence="22">
    <location>
        <begin position="298"/>
        <end position="373"/>
    </location>
</feature>
<accession>A0A1B1YCZ8</accession>
<dbReference type="InterPro" id="IPR011279">
    <property type="entry name" value="Chorismate_mutase_GmP"/>
</dbReference>
<dbReference type="InterPro" id="IPR002701">
    <property type="entry name" value="CM_II_prokaryot"/>
</dbReference>
<dbReference type="CDD" id="cd04905">
    <property type="entry name" value="ACT_CM-PDT"/>
    <property type="match status" value="1"/>
</dbReference>
<dbReference type="GO" id="GO:0005737">
    <property type="term" value="C:cytoplasm"/>
    <property type="evidence" value="ECO:0007669"/>
    <property type="project" value="UniProtKB-SubCell"/>
</dbReference>
<dbReference type="EMBL" id="CP014672">
    <property type="protein sequence ID" value="ANW98643.1"/>
    <property type="molecule type" value="Genomic_DNA"/>
</dbReference>
<dbReference type="PROSITE" id="PS51171">
    <property type="entry name" value="PREPHENATE_DEHYDR_3"/>
    <property type="match status" value="1"/>
</dbReference>
<dbReference type="SUPFAM" id="SSF53850">
    <property type="entry name" value="Periplasmic binding protein-like II"/>
    <property type="match status" value="1"/>
</dbReference>
<feature type="domain" description="Prephenate dehydratase" evidence="21">
    <location>
        <begin position="110"/>
        <end position="286"/>
    </location>
</feature>
<evidence type="ECO:0000256" key="18">
    <source>
        <dbReference type="ARBA" id="ARBA00047848"/>
    </source>
</evidence>
<evidence type="ECO:0000256" key="16">
    <source>
        <dbReference type="ARBA" id="ARBA00031175"/>
    </source>
</evidence>
<dbReference type="UniPathway" id="UPA00120">
    <property type="reaction ID" value="UER00203"/>
</dbReference>
<dbReference type="GO" id="GO:0004664">
    <property type="term" value="F:prephenate dehydratase activity"/>
    <property type="evidence" value="ECO:0007669"/>
    <property type="project" value="UniProtKB-EC"/>
</dbReference>
<evidence type="ECO:0000256" key="9">
    <source>
        <dbReference type="ARBA" id="ARBA00022490"/>
    </source>
</evidence>
<evidence type="ECO:0000256" key="15">
    <source>
        <dbReference type="ARBA" id="ARBA00023268"/>
    </source>
</evidence>
<proteinExistence type="predicted"/>
<dbReference type="GO" id="GO:0009094">
    <property type="term" value="P:L-phenylalanine biosynthetic process"/>
    <property type="evidence" value="ECO:0007669"/>
    <property type="project" value="UniProtKB-UniPathway"/>
</dbReference>